<dbReference type="GO" id="GO:0005524">
    <property type="term" value="F:ATP binding"/>
    <property type="evidence" value="ECO:0007669"/>
    <property type="project" value="UniProtKB-KW"/>
</dbReference>
<keyword evidence="2" id="KW-0067">ATP-binding</keyword>
<feature type="compositionally biased region" description="Basic residues" evidence="1">
    <location>
        <begin position="12"/>
        <end position="24"/>
    </location>
</feature>
<evidence type="ECO:0000313" key="2">
    <source>
        <dbReference type="EMBL" id="CAA9492106.1"/>
    </source>
</evidence>
<protein>
    <submittedName>
        <fullName evidence="2">ATP-dependent Clp protease ATP-binding subunit ClpX</fullName>
    </submittedName>
</protein>
<dbReference type="AlphaFoldDB" id="A0A6J4S812"/>
<gene>
    <name evidence="2" type="ORF">AVDCRST_MAG30-1440</name>
</gene>
<name>A0A6J4S812_9ACTN</name>
<feature type="compositionally biased region" description="Basic residues" evidence="1">
    <location>
        <begin position="107"/>
        <end position="120"/>
    </location>
</feature>
<feature type="compositionally biased region" description="Basic and acidic residues" evidence="1">
    <location>
        <begin position="62"/>
        <end position="79"/>
    </location>
</feature>
<keyword evidence="2" id="KW-0378">Hydrolase</keyword>
<feature type="compositionally biased region" description="Basic and acidic residues" evidence="1">
    <location>
        <begin position="156"/>
        <end position="180"/>
    </location>
</feature>
<evidence type="ECO:0000256" key="1">
    <source>
        <dbReference type="SAM" id="MobiDB-lite"/>
    </source>
</evidence>
<dbReference type="GO" id="GO:0008233">
    <property type="term" value="F:peptidase activity"/>
    <property type="evidence" value="ECO:0007669"/>
    <property type="project" value="UniProtKB-KW"/>
</dbReference>
<feature type="compositionally biased region" description="Basic and acidic residues" evidence="1">
    <location>
        <begin position="25"/>
        <end position="42"/>
    </location>
</feature>
<feature type="compositionally biased region" description="Basic and acidic residues" evidence="1">
    <location>
        <begin position="1"/>
        <end position="11"/>
    </location>
</feature>
<keyword evidence="2" id="KW-0547">Nucleotide-binding</keyword>
<feature type="region of interest" description="Disordered" evidence="1">
    <location>
        <begin position="1"/>
        <end position="194"/>
    </location>
</feature>
<feature type="non-terminal residue" evidence="2">
    <location>
        <position position="1"/>
    </location>
</feature>
<dbReference type="GO" id="GO:0006508">
    <property type="term" value="P:proteolysis"/>
    <property type="evidence" value="ECO:0007669"/>
    <property type="project" value="UniProtKB-KW"/>
</dbReference>
<sequence length="194" mass="22030">VPHDRHDERPVHLRRRVRQPRQGHRAADRPQGHRLQRGDRVALRQGQGRGLREVPPRGPHAVRPDPGVHRPPAGHERRAPALRRGPHHDPHGAAQRDRQAVPPLLLLRRHRARLLRRRAQGGRAQGPRARDGRPRPALDHRGGPPRGAVRAALAPRRQEVRRDEGDDRARPEADARDGRARGGRRGRGGRRERL</sequence>
<proteinExistence type="predicted"/>
<feature type="non-terminal residue" evidence="2">
    <location>
        <position position="194"/>
    </location>
</feature>
<reference evidence="2" key="1">
    <citation type="submission" date="2020-02" db="EMBL/GenBank/DDBJ databases">
        <authorList>
            <person name="Meier V. D."/>
        </authorList>
    </citation>
    <scope>NUCLEOTIDE SEQUENCE</scope>
    <source>
        <strain evidence="2">AVDCRST_MAG30</strain>
    </source>
</reference>
<dbReference type="EMBL" id="CADCVS010000201">
    <property type="protein sequence ID" value="CAA9492106.1"/>
    <property type="molecule type" value="Genomic_DNA"/>
</dbReference>
<organism evidence="2">
    <name type="scientific">uncultured Solirubrobacteraceae bacterium</name>
    <dbReference type="NCBI Taxonomy" id="1162706"/>
    <lineage>
        <taxon>Bacteria</taxon>
        <taxon>Bacillati</taxon>
        <taxon>Actinomycetota</taxon>
        <taxon>Thermoleophilia</taxon>
        <taxon>Solirubrobacterales</taxon>
        <taxon>Solirubrobacteraceae</taxon>
        <taxon>environmental samples</taxon>
    </lineage>
</organism>
<keyword evidence="2" id="KW-0645">Protease</keyword>
<feature type="compositionally biased region" description="Basic and acidic residues" evidence="1">
    <location>
        <begin position="87"/>
        <end position="99"/>
    </location>
</feature>
<feature type="compositionally biased region" description="Basic and acidic residues" evidence="1">
    <location>
        <begin position="128"/>
        <end position="142"/>
    </location>
</feature>
<accession>A0A6J4S812</accession>